<protein>
    <recommendedName>
        <fullName evidence="3">Permuted papain-like amidase enzyme, YaeF/YiiX, C92 family</fullName>
    </recommendedName>
</protein>
<evidence type="ECO:0000313" key="1">
    <source>
        <dbReference type="EMBL" id="SEN35788.1"/>
    </source>
</evidence>
<name>A0A1H8FXI0_9PROT</name>
<reference evidence="1 2" key="1">
    <citation type="submission" date="2016-10" db="EMBL/GenBank/DDBJ databases">
        <authorList>
            <person name="de Groot N.N."/>
        </authorList>
    </citation>
    <scope>NUCLEOTIDE SEQUENCE [LARGE SCALE GENOMIC DNA]</scope>
    <source>
        <strain evidence="1 2">Nm22</strain>
    </source>
</reference>
<proteinExistence type="predicted"/>
<dbReference type="RefSeq" id="WP_090632803.1">
    <property type="nucleotide sequence ID" value="NZ_FOCP01000015.1"/>
</dbReference>
<dbReference type="Proteomes" id="UP000199459">
    <property type="component" value="Unassembled WGS sequence"/>
</dbReference>
<dbReference type="OrthoDB" id="9155498at2"/>
<evidence type="ECO:0008006" key="3">
    <source>
        <dbReference type="Google" id="ProtNLM"/>
    </source>
</evidence>
<dbReference type="InterPro" id="IPR038765">
    <property type="entry name" value="Papain-like_cys_pep_sf"/>
</dbReference>
<sequence length="229" mass="26139">MQPNNNFRNVAELRTGDVLLCHCDPSKDFVAKKINDVTGSEYCHAAIYYGDSLAAESRAKNGIKKGKIEKVKASDLVSRYGHIAVVRQPDAWVSDNRVSALKLFIDKVVENQVKYNFEGILKFKNSKELHEFHIYEKLVSYFDDDLIPEPTDKHQYFCSEFVCDCFIAVGFLQPSAAILYQSNTFSPGDLSKDPTFGTFWGYLTDRNNYSVSDNDHFYYATPYDVLFDV</sequence>
<gene>
    <name evidence="1" type="ORF">SAMN05216325_1154</name>
</gene>
<dbReference type="SUPFAM" id="SSF54001">
    <property type="entry name" value="Cysteine proteinases"/>
    <property type="match status" value="1"/>
</dbReference>
<dbReference type="EMBL" id="FOCP01000015">
    <property type="protein sequence ID" value="SEN35788.1"/>
    <property type="molecule type" value="Genomic_DNA"/>
</dbReference>
<accession>A0A1H8FXI0</accession>
<organism evidence="1 2">
    <name type="scientific">Nitrosomonas marina</name>
    <dbReference type="NCBI Taxonomy" id="917"/>
    <lineage>
        <taxon>Bacteria</taxon>
        <taxon>Pseudomonadati</taxon>
        <taxon>Pseudomonadota</taxon>
        <taxon>Betaproteobacteria</taxon>
        <taxon>Nitrosomonadales</taxon>
        <taxon>Nitrosomonadaceae</taxon>
        <taxon>Nitrosomonas</taxon>
    </lineage>
</organism>
<dbReference type="Gene3D" id="3.90.1720.10">
    <property type="entry name" value="endopeptidase domain like (from Nostoc punctiforme)"/>
    <property type="match status" value="1"/>
</dbReference>
<dbReference type="AlphaFoldDB" id="A0A1H8FXI0"/>
<evidence type="ECO:0000313" key="2">
    <source>
        <dbReference type="Proteomes" id="UP000199459"/>
    </source>
</evidence>